<keyword evidence="8" id="KW-0690">Ribosome biogenesis</keyword>
<dbReference type="GO" id="GO:0031053">
    <property type="term" value="P:primary miRNA processing"/>
    <property type="evidence" value="ECO:0007669"/>
    <property type="project" value="TreeGrafter"/>
</dbReference>
<keyword evidence="16" id="KW-0334">Gonadal differentiation</keyword>
<dbReference type="HAMAP" id="MF_00104">
    <property type="entry name" value="RNase_III"/>
    <property type="match status" value="1"/>
</dbReference>
<dbReference type="PROSITE" id="PS50142">
    <property type="entry name" value="RNASE_3_2"/>
    <property type="match status" value="2"/>
</dbReference>
<evidence type="ECO:0000256" key="1">
    <source>
        <dbReference type="ARBA" id="ARBA00000109"/>
    </source>
</evidence>
<dbReference type="Gene3D" id="3.30.160.20">
    <property type="match status" value="1"/>
</dbReference>
<keyword evidence="12" id="KW-0255">Endonuclease</keyword>
<dbReference type="EC" id="3.1.26.3" evidence="6"/>
<dbReference type="Gene3D" id="1.10.1520.10">
    <property type="entry name" value="Ribonuclease III domain"/>
    <property type="match status" value="2"/>
</dbReference>
<evidence type="ECO:0000256" key="14">
    <source>
        <dbReference type="ARBA" id="ARBA00022842"/>
    </source>
</evidence>
<feature type="compositionally biased region" description="Acidic residues" evidence="24">
    <location>
        <begin position="391"/>
        <end position="401"/>
    </location>
</feature>
<evidence type="ECO:0000256" key="20">
    <source>
        <dbReference type="ARBA" id="ARBA00060285"/>
    </source>
</evidence>
<feature type="domain" description="RNase III" evidence="26">
    <location>
        <begin position="1"/>
        <end position="45"/>
    </location>
</feature>
<evidence type="ECO:0000256" key="2">
    <source>
        <dbReference type="ARBA" id="ARBA00001936"/>
    </source>
</evidence>
<evidence type="ECO:0000256" key="9">
    <source>
        <dbReference type="ARBA" id="ARBA00022722"/>
    </source>
</evidence>
<dbReference type="GO" id="GO:0007506">
    <property type="term" value="P:gonadal mesoderm development"/>
    <property type="evidence" value="ECO:0007669"/>
    <property type="project" value="UniProtKB-KW"/>
</dbReference>
<evidence type="ECO:0000256" key="24">
    <source>
        <dbReference type="SAM" id="MobiDB-lite"/>
    </source>
</evidence>
<evidence type="ECO:0000313" key="27">
    <source>
        <dbReference type="EMBL" id="VVC29496.1"/>
    </source>
</evidence>
<keyword evidence="18" id="KW-0539">Nucleus</keyword>
<evidence type="ECO:0000313" key="28">
    <source>
        <dbReference type="Proteomes" id="UP000325440"/>
    </source>
</evidence>
<keyword evidence="28" id="KW-1185">Reference proteome</keyword>
<evidence type="ECO:0000256" key="11">
    <source>
        <dbReference type="ARBA" id="ARBA00022737"/>
    </source>
</evidence>
<keyword evidence="15 23" id="KW-0694">RNA-binding</keyword>
<dbReference type="FunFam" id="3.30.160.20:FF:000012">
    <property type="entry name" value="Drosha ribonuclease III"/>
    <property type="match status" value="1"/>
</dbReference>
<evidence type="ECO:0000256" key="19">
    <source>
        <dbReference type="ARBA" id="ARBA00032486"/>
    </source>
</evidence>
<dbReference type="EMBL" id="CABPRJ010000494">
    <property type="protein sequence ID" value="VVC29496.1"/>
    <property type="molecule type" value="Genomic_DNA"/>
</dbReference>
<reference evidence="27 28" key="1">
    <citation type="submission" date="2019-08" db="EMBL/GenBank/DDBJ databases">
        <authorList>
            <person name="Alioto T."/>
            <person name="Alioto T."/>
            <person name="Gomez Garrido J."/>
        </authorList>
    </citation>
    <scope>NUCLEOTIDE SEQUENCE [LARGE SCALE GENOMIC DNA]</scope>
</reference>
<dbReference type="CDD" id="cd00593">
    <property type="entry name" value="RIBOc"/>
    <property type="match status" value="2"/>
</dbReference>
<comment type="similarity">
    <text evidence="5">Belongs to the ribonuclease III family.</text>
</comment>
<feature type="compositionally biased region" description="Basic and acidic residues" evidence="24">
    <location>
        <begin position="402"/>
        <end position="414"/>
    </location>
</feature>
<feature type="domain" description="DRBM" evidence="25">
    <location>
        <begin position="247"/>
        <end position="322"/>
    </location>
</feature>
<dbReference type="AlphaFoldDB" id="A0A5E4MB68"/>
<dbReference type="InterPro" id="IPR036389">
    <property type="entry name" value="RNase_III_sf"/>
</dbReference>
<dbReference type="GO" id="GO:0070877">
    <property type="term" value="C:microprocessor complex"/>
    <property type="evidence" value="ECO:0007669"/>
    <property type="project" value="TreeGrafter"/>
</dbReference>
<keyword evidence="14" id="KW-0460">Magnesium</keyword>
<dbReference type="PANTHER" id="PTHR11207:SF0">
    <property type="entry name" value="RIBONUCLEASE 3"/>
    <property type="match status" value="1"/>
</dbReference>
<comment type="subcellular location">
    <subcellularLocation>
        <location evidence="4">Nucleus</location>
    </subcellularLocation>
</comment>
<comment type="cofactor">
    <cofactor evidence="3">
        <name>Mg(2+)</name>
        <dbReference type="ChEBI" id="CHEBI:18420"/>
    </cofactor>
</comment>
<keyword evidence="9" id="KW-0540">Nuclease</keyword>
<evidence type="ECO:0000256" key="6">
    <source>
        <dbReference type="ARBA" id="ARBA00012177"/>
    </source>
</evidence>
<evidence type="ECO:0000256" key="4">
    <source>
        <dbReference type="ARBA" id="ARBA00004123"/>
    </source>
</evidence>
<evidence type="ECO:0000256" key="22">
    <source>
        <dbReference type="ARBA" id="ARBA00083702"/>
    </source>
</evidence>
<comment type="cofactor">
    <cofactor evidence="2">
        <name>Mn(2+)</name>
        <dbReference type="ChEBI" id="CHEBI:29035"/>
    </cofactor>
</comment>
<dbReference type="InterPro" id="IPR014720">
    <property type="entry name" value="dsRBD_dom"/>
</dbReference>
<gene>
    <name evidence="27" type="ORF">CINCED_3A006275</name>
</gene>
<dbReference type="InterPro" id="IPR011907">
    <property type="entry name" value="RNase_III"/>
</dbReference>
<keyword evidence="13" id="KW-0378">Hydrolase</keyword>
<evidence type="ECO:0000256" key="18">
    <source>
        <dbReference type="ARBA" id="ARBA00023242"/>
    </source>
</evidence>
<dbReference type="SMART" id="SM00358">
    <property type="entry name" value="DSRM"/>
    <property type="match status" value="1"/>
</dbReference>
<dbReference type="Pfam" id="PF00636">
    <property type="entry name" value="Ribonuclease_3"/>
    <property type="match status" value="1"/>
</dbReference>
<evidence type="ECO:0000256" key="5">
    <source>
        <dbReference type="ARBA" id="ARBA00010183"/>
    </source>
</evidence>
<evidence type="ECO:0000256" key="16">
    <source>
        <dbReference type="ARBA" id="ARBA00023156"/>
    </source>
</evidence>
<dbReference type="SUPFAM" id="SSF69065">
    <property type="entry name" value="RNase III domain-like"/>
    <property type="match status" value="2"/>
</dbReference>
<evidence type="ECO:0000259" key="26">
    <source>
        <dbReference type="PROSITE" id="PS50142"/>
    </source>
</evidence>
<dbReference type="GO" id="GO:0004525">
    <property type="term" value="F:ribonuclease III activity"/>
    <property type="evidence" value="ECO:0007669"/>
    <property type="project" value="UniProtKB-EC"/>
</dbReference>
<evidence type="ECO:0000256" key="17">
    <source>
        <dbReference type="ARBA" id="ARBA00023211"/>
    </source>
</evidence>
<dbReference type="InterPro" id="IPR044442">
    <property type="entry name" value="RNAse_III_DSRM__animal"/>
</dbReference>
<sequence length="426" mass="49282">MAKYLKLDDFMLYAHGSDLCHDSELKHAMANCFEALMAALFLDGGIEVADRVFGETLYNDSPEHLRIWVNYPKHPLQQQKPKGDRQWIQTSPLLQRLTRFEEIIGIKFNHIRLLAKAFTHRSVGFTNLTLGSNQRLEFLGDTVLQLIASDYLYRYFPEHHEGHLSLLRSSLVNNRTQSVVCDDLGMVNYALHANPKPELKTKDKADFLEAFLGALYIDKGLKHCQVFCNVCFFPRLNDFILKQYWNDPKSKLQQCCLTLRSIVGQKTYNPIYRVIKCIGPTNDRKYIVAVYFKGVRLSQASGHSIQRAEMNAANSALEVTKDLFPKLDHQRKAISRSLLHQSTDSNKHFMEIINMLESQSSKSDSHLSESEKKKNKLYNRLLAVLCSAEDYNEEETEDEEEDKKHYKEIDGPERKKIKMRTRKNSK</sequence>
<proteinExistence type="inferred from homology"/>
<feature type="region of interest" description="Disordered" evidence="24">
    <location>
        <begin position="391"/>
        <end position="426"/>
    </location>
</feature>
<dbReference type="Proteomes" id="UP000325440">
    <property type="component" value="Unassembled WGS sequence"/>
</dbReference>
<evidence type="ECO:0000256" key="10">
    <source>
        <dbReference type="ARBA" id="ARBA00022723"/>
    </source>
</evidence>
<keyword evidence="11" id="KW-0677">Repeat</keyword>
<comment type="function">
    <text evidence="20">Executes the initial step of microRNA (miRNA) processing in the nucleus, that is the cleavage of pri-miRNA to release pre-miRNA. Involved in pre-rRNA processing. Cleaves double-strand RNA and does not cleave single-strand RNA. Involved in fertility. Required for the function or synthesis of the let-7 miRNA.</text>
</comment>
<evidence type="ECO:0000256" key="12">
    <source>
        <dbReference type="ARBA" id="ARBA00022759"/>
    </source>
</evidence>
<comment type="catalytic activity">
    <reaction evidence="1">
        <text>Endonucleolytic cleavage to 5'-phosphomonoester.</text>
        <dbReference type="EC" id="3.1.26.3"/>
    </reaction>
</comment>
<organism evidence="27 28">
    <name type="scientific">Cinara cedri</name>
    <dbReference type="NCBI Taxonomy" id="506608"/>
    <lineage>
        <taxon>Eukaryota</taxon>
        <taxon>Metazoa</taxon>
        <taxon>Ecdysozoa</taxon>
        <taxon>Arthropoda</taxon>
        <taxon>Hexapoda</taxon>
        <taxon>Insecta</taxon>
        <taxon>Pterygota</taxon>
        <taxon>Neoptera</taxon>
        <taxon>Paraneoptera</taxon>
        <taxon>Hemiptera</taxon>
        <taxon>Sternorrhyncha</taxon>
        <taxon>Aphidomorpha</taxon>
        <taxon>Aphidoidea</taxon>
        <taxon>Aphididae</taxon>
        <taxon>Lachninae</taxon>
        <taxon>Cinara</taxon>
    </lineage>
</organism>
<evidence type="ECO:0000256" key="15">
    <source>
        <dbReference type="ARBA" id="ARBA00022884"/>
    </source>
</evidence>
<evidence type="ECO:0000256" key="8">
    <source>
        <dbReference type="ARBA" id="ARBA00022517"/>
    </source>
</evidence>
<keyword evidence="17" id="KW-0464">Manganese</keyword>
<name>A0A5E4MB68_9HEMI</name>
<dbReference type="GO" id="GO:0006364">
    <property type="term" value="P:rRNA processing"/>
    <property type="evidence" value="ECO:0007669"/>
    <property type="project" value="InterPro"/>
</dbReference>
<dbReference type="GO" id="GO:0003723">
    <property type="term" value="F:RNA binding"/>
    <property type="evidence" value="ECO:0007669"/>
    <property type="project" value="UniProtKB-UniRule"/>
</dbReference>
<dbReference type="SUPFAM" id="SSF54768">
    <property type="entry name" value="dsRNA-binding domain-like"/>
    <property type="match status" value="1"/>
</dbReference>
<evidence type="ECO:0000256" key="23">
    <source>
        <dbReference type="PROSITE-ProRule" id="PRU00266"/>
    </source>
</evidence>
<keyword evidence="10" id="KW-0479">Metal-binding</keyword>
<dbReference type="OrthoDB" id="67027at2759"/>
<evidence type="ECO:0000256" key="7">
    <source>
        <dbReference type="ARBA" id="ARBA00017706"/>
    </source>
</evidence>
<accession>A0A5E4MB68</accession>
<keyword evidence="16" id="KW-0221">Differentiation</keyword>
<dbReference type="Pfam" id="PF00035">
    <property type="entry name" value="dsrm"/>
    <property type="match status" value="1"/>
</dbReference>
<dbReference type="CDD" id="cd19877">
    <property type="entry name" value="DSRM_RNAse_III_meta_like"/>
    <property type="match status" value="1"/>
</dbReference>
<feature type="domain" description="RNase III" evidence="26">
    <location>
        <begin position="97"/>
        <end position="220"/>
    </location>
</feature>
<dbReference type="GO" id="GO:0031054">
    <property type="term" value="P:pre-miRNA processing"/>
    <property type="evidence" value="ECO:0007669"/>
    <property type="project" value="InterPro"/>
</dbReference>
<dbReference type="InterPro" id="IPR000999">
    <property type="entry name" value="RNase_III_dom"/>
</dbReference>
<evidence type="ECO:0000256" key="21">
    <source>
        <dbReference type="ARBA" id="ARBA00078955"/>
    </source>
</evidence>
<dbReference type="GO" id="GO:0046872">
    <property type="term" value="F:metal ion binding"/>
    <property type="evidence" value="ECO:0007669"/>
    <property type="project" value="UniProtKB-KW"/>
</dbReference>
<protein>
    <recommendedName>
        <fullName evidence="7">Ribonuclease 3</fullName>
        <ecNumber evidence="6">3.1.26.3</ecNumber>
    </recommendedName>
    <alternativeName>
        <fullName evidence="19">Ribonuclease III</fullName>
    </alternativeName>
    <alternativeName>
        <fullName evidence="21 22">protein Drosha</fullName>
    </alternativeName>
</protein>
<dbReference type="PROSITE" id="PS50137">
    <property type="entry name" value="DS_RBD"/>
    <property type="match status" value="1"/>
</dbReference>
<dbReference type="PANTHER" id="PTHR11207">
    <property type="entry name" value="RIBONUCLEASE III"/>
    <property type="match status" value="1"/>
</dbReference>
<evidence type="ECO:0000256" key="13">
    <source>
        <dbReference type="ARBA" id="ARBA00022801"/>
    </source>
</evidence>
<evidence type="ECO:0000256" key="3">
    <source>
        <dbReference type="ARBA" id="ARBA00001946"/>
    </source>
</evidence>
<dbReference type="FunFam" id="1.10.1520.10:FF:000002">
    <property type="entry name" value="Drosha ribonuclease III"/>
    <property type="match status" value="1"/>
</dbReference>
<dbReference type="SMART" id="SM00535">
    <property type="entry name" value="RIBOc"/>
    <property type="match status" value="1"/>
</dbReference>
<feature type="compositionally biased region" description="Basic residues" evidence="24">
    <location>
        <begin position="415"/>
        <end position="426"/>
    </location>
</feature>
<evidence type="ECO:0000259" key="25">
    <source>
        <dbReference type="PROSITE" id="PS50137"/>
    </source>
</evidence>